<dbReference type="PANTHER" id="PTHR42971:SF1">
    <property type="entry name" value="TRNA (CYTIDINE(34)-2'-O)-METHYLTRANSFERASE"/>
    <property type="match status" value="1"/>
</dbReference>
<keyword evidence="2 6" id="KW-0489">Methyltransferase</keyword>
<keyword evidence="4 6" id="KW-0949">S-adenosyl-L-methionine</keyword>
<organism evidence="8 9">
    <name type="scientific">Sulfobacillus thermotolerans</name>
    <dbReference type="NCBI Taxonomy" id="338644"/>
    <lineage>
        <taxon>Bacteria</taxon>
        <taxon>Bacillati</taxon>
        <taxon>Bacillota</taxon>
        <taxon>Clostridia</taxon>
        <taxon>Eubacteriales</taxon>
        <taxon>Clostridiales Family XVII. Incertae Sedis</taxon>
        <taxon>Sulfobacillus</taxon>
    </lineage>
</organism>
<dbReference type="InterPro" id="IPR029028">
    <property type="entry name" value="Alpha/beta_knot_MTases"/>
</dbReference>
<dbReference type="Pfam" id="PF00588">
    <property type="entry name" value="SpoU_methylase"/>
    <property type="match status" value="1"/>
</dbReference>
<proteinExistence type="inferred from homology"/>
<dbReference type="EMBL" id="CP019454">
    <property type="protein sequence ID" value="AUW94433.1"/>
    <property type="molecule type" value="Genomic_DNA"/>
</dbReference>
<dbReference type="Gene3D" id="3.40.1280.10">
    <property type="match status" value="1"/>
</dbReference>
<protein>
    <recommendedName>
        <fullName evidence="6">Putative tRNA (cytidine(34)-2'-O)-methyltransferase</fullName>
        <ecNumber evidence="6">2.1.1.207</ecNumber>
    </recommendedName>
    <alternativeName>
        <fullName evidence="6">tRNA (cytidine/uridine-2'-O-)-methyltransferase</fullName>
    </alternativeName>
</protein>
<comment type="caution">
    <text evidence="6">Lacks conserved residue(s) required for the propagation of feature annotation.</text>
</comment>
<comment type="catalytic activity">
    <reaction evidence="6">
        <text>cytidine(34) in tRNA + S-adenosyl-L-methionine = 2'-O-methylcytidine(34) in tRNA + S-adenosyl-L-homocysteine + H(+)</text>
        <dbReference type="Rhea" id="RHEA:43084"/>
        <dbReference type="Rhea" id="RHEA-COMP:10331"/>
        <dbReference type="Rhea" id="RHEA-COMP:10332"/>
        <dbReference type="ChEBI" id="CHEBI:15378"/>
        <dbReference type="ChEBI" id="CHEBI:57856"/>
        <dbReference type="ChEBI" id="CHEBI:59789"/>
        <dbReference type="ChEBI" id="CHEBI:74495"/>
        <dbReference type="ChEBI" id="CHEBI:82748"/>
        <dbReference type="EC" id="2.1.1.207"/>
    </reaction>
</comment>
<dbReference type="Proteomes" id="UP000325292">
    <property type="component" value="Chromosome"/>
</dbReference>
<dbReference type="CDD" id="cd18094">
    <property type="entry name" value="SpoU-like_TrmL"/>
    <property type="match status" value="1"/>
</dbReference>
<comment type="catalytic activity">
    <reaction evidence="6">
        <text>5-carboxymethylaminomethyluridine(34) in tRNA(Leu) + S-adenosyl-L-methionine = 5-carboxymethylaminomethyl-2'-O-methyluridine(34) in tRNA(Leu) + S-adenosyl-L-homocysteine + H(+)</text>
        <dbReference type="Rhea" id="RHEA:43088"/>
        <dbReference type="Rhea" id="RHEA-COMP:10333"/>
        <dbReference type="Rhea" id="RHEA-COMP:10334"/>
        <dbReference type="ChEBI" id="CHEBI:15378"/>
        <dbReference type="ChEBI" id="CHEBI:57856"/>
        <dbReference type="ChEBI" id="CHEBI:59789"/>
        <dbReference type="ChEBI" id="CHEBI:74508"/>
        <dbReference type="ChEBI" id="CHEBI:74511"/>
        <dbReference type="EC" id="2.1.1.207"/>
    </reaction>
</comment>
<dbReference type="RefSeq" id="WP_103376373.1">
    <property type="nucleotide sequence ID" value="NZ_CP133983.1"/>
</dbReference>
<feature type="binding site" evidence="6">
    <location>
        <position position="100"/>
    </location>
    <ligand>
        <name>S-adenosyl-L-methionine</name>
        <dbReference type="ChEBI" id="CHEBI:59789"/>
    </ligand>
</feature>
<feature type="binding site" evidence="6">
    <location>
        <position position="129"/>
    </location>
    <ligand>
        <name>S-adenosyl-L-methionine</name>
        <dbReference type="ChEBI" id="CHEBI:59789"/>
    </ligand>
</feature>
<evidence type="ECO:0000256" key="2">
    <source>
        <dbReference type="ARBA" id="ARBA00022603"/>
    </source>
</evidence>
<evidence type="ECO:0000313" key="8">
    <source>
        <dbReference type="EMBL" id="AUW94433.1"/>
    </source>
</evidence>
<comment type="subcellular location">
    <subcellularLocation>
        <location evidence="6">Cytoplasm</location>
    </subcellularLocation>
</comment>
<evidence type="ECO:0000256" key="3">
    <source>
        <dbReference type="ARBA" id="ARBA00022679"/>
    </source>
</evidence>
<feature type="binding site" evidence="6">
    <location>
        <position position="121"/>
    </location>
    <ligand>
        <name>S-adenosyl-L-methionine</name>
        <dbReference type="ChEBI" id="CHEBI:59789"/>
    </ligand>
</feature>
<dbReference type="PIRSF" id="PIRSF029256">
    <property type="entry name" value="SpoU_TrmH_prd"/>
    <property type="match status" value="1"/>
</dbReference>
<name>A0ABN5H499_9FIRM</name>
<dbReference type="InterPro" id="IPR029026">
    <property type="entry name" value="tRNA_m1G_MTases_N"/>
</dbReference>
<dbReference type="EC" id="2.1.1.207" evidence="6"/>
<dbReference type="InterPro" id="IPR001537">
    <property type="entry name" value="SpoU_MeTrfase"/>
</dbReference>
<sequence length="154" mass="17657">MHVVLVEPEIPPNTGNIARTCAATRTHLHLVEPLGFSVSDRYLKRAGVDYWDFVDMQVHPDWQSVVDQLGDPAHWYYFSSHSQKLYTAPQYGPDAVLVFGRESTGLPSYLMERYPDAFYVIPMDSRVRSLNLANSVAIVVYEALRQQNFWLAHE</sequence>
<gene>
    <name evidence="8" type="ORF">BXT84_11180</name>
</gene>
<keyword evidence="9" id="KW-1185">Reference proteome</keyword>
<evidence type="ECO:0000313" key="9">
    <source>
        <dbReference type="Proteomes" id="UP000325292"/>
    </source>
</evidence>
<evidence type="ECO:0000256" key="1">
    <source>
        <dbReference type="ARBA" id="ARBA00022490"/>
    </source>
</evidence>
<feature type="domain" description="tRNA/rRNA methyltransferase SpoU type" evidence="7">
    <location>
        <begin position="1"/>
        <end position="141"/>
    </location>
</feature>
<dbReference type="PANTHER" id="PTHR42971">
    <property type="entry name" value="TRNA (CYTIDINE(34)-2'-O)-METHYLTRANSFERASE"/>
    <property type="match status" value="1"/>
</dbReference>
<dbReference type="SUPFAM" id="SSF75217">
    <property type="entry name" value="alpha/beta knot"/>
    <property type="match status" value="1"/>
</dbReference>
<evidence type="ECO:0000259" key="7">
    <source>
        <dbReference type="Pfam" id="PF00588"/>
    </source>
</evidence>
<comment type="function">
    <text evidence="6">Could methylate the ribose at the nucleotide 34 wobble position in tRNA.</text>
</comment>
<keyword evidence="3 6" id="KW-0808">Transferase</keyword>
<accession>A0ABN5H499</accession>
<evidence type="ECO:0000256" key="6">
    <source>
        <dbReference type="HAMAP-Rule" id="MF_01885"/>
    </source>
</evidence>
<reference evidence="8 9" key="1">
    <citation type="journal article" date="2019" name="Sci. Rep.">
        <title>Sulfobacillus thermotolerans: new insights into resistance and metabolic capacities of acidophilic chemolithotrophs.</title>
        <authorList>
            <person name="Panyushkina A.E."/>
            <person name="Babenko V.V."/>
            <person name="Nikitina A.S."/>
            <person name="Selezneva O.V."/>
            <person name="Tsaplina I.A."/>
            <person name="Letarova M.A."/>
            <person name="Kostryukova E.S."/>
            <person name="Letarov A.V."/>
        </authorList>
    </citation>
    <scope>NUCLEOTIDE SEQUENCE [LARGE SCALE GENOMIC DNA]</scope>
    <source>
        <strain evidence="8 9">Kr1</strain>
    </source>
</reference>
<evidence type="ECO:0000256" key="5">
    <source>
        <dbReference type="ARBA" id="ARBA00022694"/>
    </source>
</evidence>
<keyword evidence="5 6" id="KW-0819">tRNA processing</keyword>
<evidence type="ECO:0000256" key="4">
    <source>
        <dbReference type="ARBA" id="ARBA00022691"/>
    </source>
</evidence>
<keyword evidence="1 6" id="KW-0963">Cytoplasm</keyword>
<comment type="similarity">
    <text evidence="6">Belongs to the class IV-like SAM-binding methyltransferase superfamily. RNA methyltransferase TrmH family. TrmL subfamily.</text>
</comment>
<dbReference type="HAMAP" id="MF_01885">
    <property type="entry name" value="tRNA_methyltr_TrmL"/>
    <property type="match status" value="1"/>
</dbReference>
<dbReference type="InterPro" id="IPR016914">
    <property type="entry name" value="TrmL"/>
</dbReference>